<reference evidence="2" key="1">
    <citation type="submission" date="2023-11" db="EMBL/GenBank/DDBJ databases">
        <title>Completed genome sequence of Mycoplasma equirhinis type strain M432/72.</title>
        <authorList>
            <person name="Spergser J."/>
        </authorList>
    </citation>
    <scope>NUCLEOTIDE SEQUENCE [LARGE SCALE GENOMIC DNA]</scope>
    <source>
        <strain evidence="2">M432/72</strain>
    </source>
</reference>
<dbReference type="EMBL" id="CP137845">
    <property type="protein sequence ID" value="WPB54163.1"/>
    <property type="molecule type" value="Genomic_DNA"/>
</dbReference>
<protein>
    <submittedName>
        <fullName evidence="2">DegV family protein</fullName>
    </submittedName>
</protein>
<accession>A0ABZ0PB43</accession>
<dbReference type="Proteomes" id="UP001303601">
    <property type="component" value="Chromosome"/>
</dbReference>
<keyword evidence="1" id="KW-0446">Lipid-binding</keyword>
<proteinExistence type="predicted"/>
<keyword evidence="3" id="KW-1185">Reference proteome</keyword>
<gene>
    <name evidence="2" type="ORF">R9B83_01165</name>
</gene>
<dbReference type="InterPro" id="IPR050270">
    <property type="entry name" value="DegV_domain_contain"/>
</dbReference>
<dbReference type="Gene3D" id="3.30.1180.10">
    <property type="match status" value="1"/>
</dbReference>
<sequence length="293" mass="33463">MKIKIIVDSSSGLLKNEAEALGWELMPLQSEIDGKTYQNGIDMDIDKFEEIWRANRKVDALTFATPPGIAEEIVNKYINDYDKIIIYGISTELSSQVSNLKQLFANNEKIFVVDSKKLSYSLLRDVLLFEDAINEGISFEEAIKIFDIPHERLLLVPKYNDALVKGGRLSKSAATIARLLKIVPIIKMENGKLEKDSIGRIFSKTLDKLTKELFEKIDKNDHEQHLLIIHANSFELDEIVERVRKITNNWPNIISMKLSTDIAVHTGIDAVCLTMTKIKKSIQERFYTLIKKH</sequence>
<dbReference type="Pfam" id="PF02645">
    <property type="entry name" value="DegV"/>
    <property type="match status" value="1"/>
</dbReference>
<dbReference type="Gene3D" id="3.40.50.10170">
    <property type="match status" value="1"/>
</dbReference>
<dbReference type="RefSeq" id="WP_140031701.1">
    <property type="nucleotide sequence ID" value="NZ_CP137845.1"/>
</dbReference>
<dbReference type="GeneID" id="94493478"/>
<name>A0ABZ0PB43_9BACT</name>
<evidence type="ECO:0000313" key="2">
    <source>
        <dbReference type="EMBL" id="WPB54163.1"/>
    </source>
</evidence>
<dbReference type="SUPFAM" id="SSF82549">
    <property type="entry name" value="DAK1/DegV-like"/>
    <property type="match status" value="1"/>
</dbReference>
<evidence type="ECO:0000313" key="3">
    <source>
        <dbReference type="Proteomes" id="UP001303601"/>
    </source>
</evidence>
<dbReference type="NCBIfam" id="TIGR00762">
    <property type="entry name" value="DegV"/>
    <property type="match status" value="1"/>
</dbReference>
<organism evidence="2 3">
    <name type="scientific">Metamycoplasma equirhinis</name>
    <dbReference type="NCBI Taxonomy" id="92402"/>
    <lineage>
        <taxon>Bacteria</taxon>
        <taxon>Bacillati</taxon>
        <taxon>Mycoplasmatota</taxon>
        <taxon>Mycoplasmoidales</taxon>
        <taxon>Metamycoplasmataceae</taxon>
        <taxon>Metamycoplasma</taxon>
    </lineage>
</organism>
<dbReference type="PROSITE" id="PS51482">
    <property type="entry name" value="DEGV"/>
    <property type="match status" value="1"/>
</dbReference>
<dbReference type="PANTHER" id="PTHR33434">
    <property type="entry name" value="DEGV DOMAIN-CONTAINING PROTEIN DR_1986-RELATED"/>
    <property type="match status" value="1"/>
</dbReference>
<dbReference type="InterPro" id="IPR043168">
    <property type="entry name" value="DegV_C"/>
</dbReference>
<dbReference type="InterPro" id="IPR003797">
    <property type="entry name" value="DegV"/>
</dbReference>
<dbReference type="PANTHER" id="PTHR33434:SF2">
    <property type="entry name" value="FATTY ACID-BINDING PROTEIN TM_1468"/>
    <property type="match status" value="1"/>
</dbReference>
<evidence type="ECO:0000256" key="1">
    <source>
        <dbReference type="ARBA" id="ARBA00023121"/>
    </source>
</evidence>